<keyword evidence="8 17" id="KW-0547">Nucleotide-binding</keyword>
<dbReference type="Gene3D" id="3.30.1490.20">
    <property type="entry name" value="ATP-grasp fold, A domain"/>
    <property type="match status" value="1"/>
</dbReference>
<dbReference type="InterPro" id="IPR005905">
    <property type="entry name" value="D_ala_D_ala"/>
</dbReference>
<evidence type="ECO:0000259" key="18">
    <source>
        <dbReference type="PROSITE" id="PS50975"/>
    </source>
</evidence>
<keyword evidence="6 14" id="KW-0963">Cytoplasm</keyword>
<dbReference type="GO" id="GO:0009252">
    <property type="term" value="P:peptidoglycan biosynthetic process"/>
    <property type="evidence" value="ECO:0007669"/>
    <property type="project" value="UniProtKB-UniRule"/>
</dbReference>
<comment type="similarity">
    <text evidence="4 14">Belongs to the D-alanine--D-alanine ligase family.</text>
</comment>
<comment type="subcellular location">
    <subcellularLocation>
        <location evidence="3 14">Cytoplasm</location>
    </subcellularLocation>
</comment>
<dbReference type="InterPro" id="IPR000291">
    <property type="entry name" value="D-Ala_lig_Van_CS"/>
</dbReference>
<evidence type="ECO:0000256" key="17">
    <source>
        <dbReference type="PROSITE-ProRule" id="PRU00409"/>
    </source>
</evidence>
<feature type="binding site" evidence="16">
    <location>
        <position position="252"/>
    </location>
    <ligand>
        <name>Mg(2+)</name>
        <dbReference type="ChEBI" id="CHEBI:18420"/>
        <label>1</label>
    </ligand>
</feature>
<evidence type="ECO:0000256" key="4">
    <source>
        <dbReference type="ARBA" id="ARBA00010871"/>
    </source>
</evidence>
<dbReference type="GO" id="GO:0071555">
    <property type="term" value="P:cell wall organization"/>
    <property type="evidence" value="ECO:0007669"/>
    <property type="project" value="UniProtKB-KW"/>
</dbReference>
<feature type="binding site" evidence="16">
    <location>
        <position position="271"/>
    </location>
    <ligand>
        <name>Mg(2+)</name>
        <dbReference type="ChEBI" id="CHEBI:18420"/>
        <label>2</label>
    </ligand>
</feature>
<dbReference type="EC" id="6.3.2.4" evidence="5 14"/>
<dbReference type="NCBIfam" id="NF002378">
    <property type="entry name" value="PRK01372.1"/>
    <property type="match status" value="1"/>
</dbReference>
<dbReference type="InterPro" id="IPR013815">
    <property type="entry name" value="ATP_grasp_subdomain_1"/>
</dbReference>
<dbReference type="Gene3D" id="3.30.470.20">
    <property type="entry name" value="ATP-grasp fold, B domain"/>
    <property type="match status" value="1"/>
</dbReference>
<dbReference type="InterPro" id="IPR016185">
    <property type="entry name" value="PreATP-grasp_dom_sf"/>
</dbReference>
<keyword evidence="10 14" id="KW-0133">Cell shape</keyword>
<dbReference type="InterPro" id="IPR011127">
    <property type="entry name" value="Dala_Dala_lig_N"/>
</dbReference>
<evidence type="ECO:0000256" key="12">
    <source>
        <dbReference type="ARBA" id="ARBA00023316"/>
    </source>
</evidence>
<keyword evidence="20" id="KW-1185">Reference proteome</keyword>
<dbReference type="SUPFAM" id="SSF52440">
    <property type="entry name" value="PreATP-grasp domain"/>
    <property type="match status" value="1"/>
</dbReference>
<dbReference type="GO" id="GO:0046872">
    <property type="term" value="F:metal ion binding"/>
    <property type="evidence" value="ECO:0007669"/>
    <property type="project" value="UniProtKB-KW"/>
</dbReference>
<name>A0A7W6PNC3_9HYPH</name>
<evidence type="ECO:0000256" key="3">
    <source>
        <dbReference type="ARBA" id="ARBA00004496"/>
    </source>
</evidence>
<feature type="binding site" evidence="16">
    <location>
        <position position="269"/>
    </location>
    <ligand>
        <name>Mg(2+)</name>
        <dbReference type="ChEBI" id="CHEBI:18420"/>
        <label>1</label>
    </ligand>
</feature>
<reference evidence="19 20" key="1">
    <citation type="submission" date="2020-08" db="EMBL/GenBank/DDBJ databases">
        <title>Genomic Encyclopedia of Type Strains, Phase IV (KMG-IV): sequencing the most valuable type-strain genomes for metagenomic binning, comparative biology and taxonomic classification.</title>
        <authorList>
            <person name="Goeker M."/>
        </authorList>
    </citation>
    <scope>NUCLEOTIDE SEQUENCE [LARGE SCALE GENOMIC DNA]</scope>
    <source>
        <strain evidence="19 20">DSM 29514</strain>
    </source>
</reference>
<feature type="active site" evidence="15">
    <location>
        <position position="280"/>
    </location>
</feature>
<evidence type="ECO:0000256" key="6">
    <source>
        <dbReference type="ARBA" id="ARBA00022490"/>
    </source>
</evidence>
<dbReference type="InterPro" id="IPR011761">
    <property type="entry name" value="ATP-grasp"/>
</dbReference>
<keyword evidence="7 14" id="KW-0436">Ligase</keyword>
<dbReference type="GO" id="GO:0005524">
    <property type="term" value="F:ATP binding"/>
    <property type="evidence" value="ECO:0007669"/>
    <property type="project" value="UniProtKB-UniRule"/>
</dbReference>
<comment type="pathway">
    <text evidence="14">Cell wall biogenesis; peptidoglycan biosynthesis.</text>
</comment>
<keyword evidence="16" id="KW-0464">Manganese</keyword>
<comment type="cofactor">
    <cofactor evidence="1">
        <name>Mn(2+)</name>
        <dbReference type="ChEBI" id="CHEBI:29035"/>
    </cofactor>
</comment>
<evidence type="ECO:0000256" key="2">
    <source>
        <dbReference type="ARBA" id="ARBA00003921"/>
    </source>
</evidence>
<keyword evidence="16" id="KW-0460">Magnesium</keyword>
<feature type="active site" evidence="15">
    <location>
        <position position="142"/>
    </location>
</feature>
<evidence type="ECO:0000256" key="15">
    <source>
        <dbReference type="PIRSR" id="PIRSR039102-1"/>
    </source>
</evidence>
<feature type="domain" description="ATP-grasp" evidence="18">
    <location>
        <begin position="102"/>
        <end position="302"/>
    </location>
</feature>
<feature type="binding site" evidence="16">
    <location>
        <position position="269"/>
    </location>
    <ligand>
        <name>Mg(2+)</name>
        <dbReference type="ChEBI" id="CHEBI:18420"/>
        <label>2</label>
    </ligand>
</feature>
<comment type="catalytic activity">
    <reaction evidence="13 14">
        <text>2 D-alanine + ATP = D-alanyl-D-alanine + ADP + phosphate + H(+)</text>
        <dbReference type="Rhea" id="RHEA:11224"/>
        <dbReference type="ChEBI" id="CHEBI:15378"/>
        <dbReference type="ChEBI" id="CHEBI:30616"/>
        <dbReference type="ChEBI" id="CHEBI:43474"/>
        <dbReference type="ChEBI" id="CHEBI:57416"/>
        <dbReference type="ChEBI" id="CHEBI:57822"/>
        <dbReference type="ChEBI" id="CHEBI:456216"/>
        <dbReference type="EC" id="6.3.2.4"/>
    </reaction>
</comment>
<comment type="cofactor">
    <cofactor evidence="16">
        <name>Mg(2+)</name>
        <dbReference type="ChEBI" id="CHEBI:18420"/>
    </cofactor>
    <cofactor evidence="16">
        <name>Mn(2+)</name>
        <dbReference type="ChEBI" id="CHEBI:29035"/>
    </cofactor>
    <text evidence="16">Binds 2 magnesium or manganese ions per subunit.</text>
</comment>
<evidence type="ECO:0000313" key="19">
    <source>
        <dbReference type="EMBL" id="MBB4141790.1"/>
    </source>
</evidence>
<dbReference type="EMBL" id="JACIEC010000001">
    <property type="protein sequence ID" value="MBB4141790.1"/>
    <property type="molecule type" value="Genomic_DNA"/>
</dbReference>
<dbReference type="PROSITE" id="PS50975">
    <property type="entry name" value="ATP_GRASP"/>
    <property type="match status" value="1"/>
</dbReference>
<dbReference type="GO" id="GO:0008360">
    <property type="term" value="P:regulation of cell shape"/>
    <property type="evidence" value="ECO:0007669"/>
    <property type="project" value="UniProtKB-KW"/>
</dbReference>
<feature type="active site" evidence="15">
    <location>
        <position position="16"/>
    </location>
</feature>
<keyword evidence="9 17" id="KW-0067">ATP-binding</keyword>
<dbReference type="Proteomes" id="UP000519897">
    <property type="component" value="Unassembled WGS sequence"/>
</dbReference>
<dbReference type="UniPathway" id="UPA00219"/>
<dbReference type="PIRSF" id="PIRSF039102">
    <property type="entry name" value="Ddl/VanB"/>
    <property type="match status" value="1"/>
</dbReference>
<dbReference type="HAMAP" id="MF_00047">
    <property type="entry name" value="Dala_Dala_lig"/>
    <property type="match status" value="1"/>
</dbReference>
<evidence type="ECO:0000256" key="13">
    <source>
        <dbReference type="ARBA" id="ARBA00047614"/>
    </source>
</evidence>
<evidence type="ECO:0000256" key="9">
    <source>
        <dbReference type="ARBA" id="ARBA00022840"/>
    </source>
</evidence>
<dbReference type="AlphaFoldDB" id="A0A7W6PNC3"/>
<dbReference type="Gene3D" id="3.40.50.20">
    <property type="match status" value="1"/>
</dbReference>
<dbReference type="RefSeq" id="WP_062554756.1">
    <property type="nucleotide sequence ID" value="NZ_CP049250.1"/>
</dbReference>
<comment type="function">
    <text evidence="2 14">Cell wall formation.</text>
</comment>
<evidence type="ECO:0000256" key="1">
    <source>
        <dbReference type="ARBA" id="ARBA00001936"/>
    </source>
</evidence>
<dbReference type="NCBIfam" id="TIGR01205">
    <property type="entry name" value="D_ala_D_alaTIGR"/>
    <property type="match status" value="1"/>
</dbReference>
<dbReference type="Pfam" id="PF01820">
    <property type="entry name" value="Dala_Dala_lig_N"/>
    <property type="match status" value="1"/>
</dbReference>
<evidence type="ECO:0000256" key="10">
    <source>
        <dbReference type="ARBA" id="ARBA00022960"/>
    </source>
</evidence>
<dbReference type="PROSITE" id="PS00844">
    <property type="entry name" value="DALA_DALA_LIGASE_2"/>
    <property type="match status" value="1"/>
</dbReference>
<gene>
    <name evidence="14" type="primary">ddl</name>
    <name evidence="19" type="ORF">GGQ72_000289</name>
</gene>
<evidence type="ECO:0000256" key="7">
    <source>
        <dbReference type="ARBA" id="ARBA00022598"/>
    </source>
</evidence>
<organism evidence="19 20">
    <name type="scientific">Rhizobium rhizoryzae</name>
    <dbReference type="NCBI Taxonomy" id="451876"/>
    <lineage>
        <taxon>Bacteria</taxon>
        <taxon>Pseudomonadati</taxon>
        <taxon>Pseudomonadota</taxon>
        <taxon>Alphaproteobacteria</taxon>
        <taxon>Hyphomicrobiales</taxon>
        <taxon>Rhizobiaceae</taxon>
        <taxon>Rhizobium/Agrobacterium group</taxon>
        <taxon>Rhizobium</taxon>
    </lineage>
</organism>
<keyword evidence="11 14" id="KW-0573">Peptidoglycan synthesis</keyword>
<keyword evidence="16" id="KW-0479">Metal-binding</keyword>
<evidence type="ECO:0000313" key="20">
    <source>
        <dbReference type="Proteomes" id="UP000519897"/>
    </source>
</evidence>
<keyword evidence="12 14" id="KW-0961">Cell wall biogenesis/degradation</keyword>
<dbReference type="GO" id="GO:0008716">
    <property type="term" value="F:D-alanine-D-alanine ligase activity"/>
    <property type="evidence" value="ECO:0007669"/>
    <property type="project" value="UniProtKB-UniRule"/>
</dbReference>
<proteinExistence type="inferred from homology"/>
<evidence type="ECO:0000256" key="16">
    <source>
        <dbReference type="PIRSR" id="PIRSR039102-3"/>
    </source>
</evidence>
<dbReference type="GO" id="GO:0005737">
    <property type="term" value="C:cytoplasm"/>
    <property type="evidence" value="ECO:0007669"/>
    <property type="project" value="UniProtKB-SubCell"/>
</dbReference>
<dbReference type="InterPro" id="IPR011095">
    <property type="entry name" value="Dala_Dala_lig_C"/>
</dbReference>
<dbReference type="PANTHER" id="PTHR23132">
    <property type="entry name" value="D-ALANINE--D-ALANINE LIGASE"/>
    <property type="match status" value="1"/>
</dbReference>
<evidence type="ECO:0000256" key="5">
    <source>
        <dbReference type="ARBA" id="ARBA00012216"/>
    </source>
</evidence>
<dbReference type="PROSITE" id="PS00843">
    <property type="entry name" value="DALA_DALA_LIGASE_1"/>
    <property type="match status" value="1"/>
</dbReference>
<evidence type="ECO:0000256" key="8">
    <source>
        <dbReference type="ARBA" id="ARBA00022741"/>
    </source>
</evidence>
<dbReference type="SUPFAM" id="SSF56059">
    <property type="entry name" value="Glutathione synthetase ATP-binding domain-like"/>
    <property type="match status" value="1"/>
</dbReference>
<accession>A0A7W6PNC3</accession>
<sequence length="308" mass="32796">MSGKHVAVLMGGLSAERPVSLSSGNACATALEGEGFRVTRVDVGRDIAAVLADLRPDVAFNALHGPYGEDGSIQGVLEYLQIPYTHSGVLASALAMDKARAKTVAAAAGIPVAAGLDLNRFDIGNEHPMEPPYVVKPVCEGSSFGVVIVKEGQSHPPQVIGSSDWRYGDRVMVERYIAGRELTCGVMDGVALGVTEIVPVSGAFYDYDSKYADGGSKHVIPAQISPNIYQKVQTLAVKAHQAMGCRGVSRSDFRFDDTKTEDGELIWLEINTQPGMTPTSLVPEMAAHGGRSFGELVRWMVEDASCSR</sequence>
<comment type="caution">
    <text evidence="19">The sequence shown here is derived from an EMBL/GenBank/DDBJ whole genome shotgun (WGS) entry which is preliminary data.</text>
</comment>
<evidence type="ECO:0000256" key="14">
    <source>
        <dbReference type="HAMAP-Rule" id="MF_00047"/>
    </source>
</evidence>
<evidence type="ECO:0000256" key="11">
    <source>
        <dbReference type="ARBA" id="ARBA00022984"/>
    </source>
</evidence>
<protein>
    <recommendedName>
        <fullName evidence="5 14">D-alanine--D-alanine ligase</fullName>
        <ecNumber evidence="5 14">6.3.2.4</ecNumber>
    </recommendedName>
    <alternativeName>
        <fullName evidence="14">D-Ala-D-Ala ligase</fullName>
    </alternativeName>
    <alternativeName>
        <fullName evidence="14">D-alanylalanine synthetase</fullName>
    </alternativeName>
</protein>
<dbReference type="Pfam" id="PF07478">
    <property type="entry name" value="Dala_Dala_lig_C"/>
    <property type="match status" value="1"/>
</dbReference>
<dbReference type="PANTHER" id="PTHR23132:SF23">
    <property type="entry name" value="D-ALANINE--D-ALANINE LIGASE B"/>
    <property type="match status" value="1"/>
</dbReference>